<evidence type="ECO:0000313" key="2">
    <source>
        <dbReference type="Proteomes" id="UP000217696"/>
    </source>
</evidence>
<name>A0A0U5AWP4_9BACL</name>
<evidence type="ECO:0000313" key="1">
    <source>
        <dbReference type="EMBL" id="BAU26400.1"/>
    </source>
</evidence>
<gene>
    <name evidence="1" type="ORF">CB4_00527</name>
</gene>
<protein>
    <submittedName>
        <fullName evidence="1">Uncharacterized protein</fullName>
    </submittedName>
</protein>
<dbReference type="AlphaFoldDB" id="A0A0U5AWP4"/>
<accession>A0A0U5AWP4</accession>
<reference evidence="1 2" key="1">
    <citation type="submission" date="2015-12" db="EMBL/GenBank/DDBJ databases">
        <title>Genome sequence of Aneurinibacillus soli.</title>
        <authorList>
            <person name="Lee J.S."/>
            <person name="Lee K.C."/>
            <person name="Kim K.K."/>
            <person name="Lee B.W."/>
        </authorList>
    </citation>
    <scope>NUCLEOTIDE SEQUENCE [LARGE SCALE GENOMIC DNA]</scope>
    <source>
        <strain evidence="1 2">CB4</strain>
    </source>
</reference>
<organism evidence="1 2">
    <name type="scientific">Aneurinibacillus soli</name>
    <dbReference type="NCBI Taxonomy" id="1500254"/>
    <lineage>
        <taxon>Bacteria</taxon>
        <taxon>Bacillati</taxon>
        <taxon>Bacillota</taxon>
        <taxon>Bacilli</taxon>
        <taxon>Bacillales</taxon>
        <taxon>Paenibacillaceae</taxon>
        <taxon>Aneurinibacillus group</taxon>
        <taxon>Aneurinibacillus</taxon>
    </lineage>
</organism>
<sequence length="83" mass="9519">MGYLHKADWSAIQSHQNAVFMVNVEGPSEYKHITTVDKNDLLAVKYYITYGSCTIVHEIVEKTIDENNNLILFVKDNVIECSR</sequence>
<dbReference type="KEGG" id="asoc:CB4_00527"/>
<keyword evidence="2" id="KW-1185">Reference proteome</keyword>
<dbReference type="RefSeq" id="WP_096463453.1">
    <property type="nucleotide sequence ID" value="NZ_AP017312.1"/>
</dbReference>
<dbReference type="EMBL" id="AP017312">
    <property type="protein sequence ID" value="BAU26400.1"/>
    <property type="molecule type" value="Genomic_DNA"/>
</dbReference>
<proteinExistence type="predicted"/>
<dbReference type="Proteomes" id="UP000217696">
    <property type="component" value="Chromosome"/>
</dbReference>